<name>A0A450VRY7_9GAMM</name>
<sequence length="119" mass="13057">MNPIVDTWNLIVASLNLSVEIQNLNGESWNLNVDTRSLIVEVRNRSVDTRSLIVSSTVNEWRMRSASWVAMIFVLSGVGRVRGSENLPAVAQTGIFSQPLRLLFASGVFVEGGRDVLAA</sequence>
<evidence type="ECO:0000313" key="2">
    <source>
        <dbReference type="EMBL" id="VFJ77857.1"/>
    </source>
</evidence>
<reference evidence="3" key="1">
    <citation type="submission" date="2019-02" db="EMBL/GenBank/DDBJ databases">
        <authorList>
            <person name="Gruber-Vodicka R. H."/>
            <person name="Seah K. B. B."/>
        </authorList>
    </citation>
    <scope>NUCLEOTIDE SEQUENCE</scope>
    <source>
        <strain evidence="2">BECK_BZ163</strain>
        <strain evidence="3">BECK_BZ164</strain>
        <strain evidence="1">BECK_BZ165</strain>
    </source>
</reference>
<proteinExistence type="predicted"/>
<evidence type="ECO:0000313" key="3">
    <source>
        <dbReference type="EMBL" id="VFK07518.1"/>
    </source>
</evidence>
<evidence type="ECO:0000313" key="1">
    <source>
        <dbReference type="EMBL" id="VFJ73251.1"/>
    </source>
</evidence>
<dbReference type="EMBL" id="CAADFL010000043">
    <property type="protein sequence ID" value="VFK07518.1"/>
    <property type="molecule type" value="Genomic_DNA"/>
</dbReference>
<dbReference type="EMBL" id="CAADFA010000715">
    <property type="protein sequence ID" value="VFJ73251.1"/>
    <property type="molecule type" value="Genomic_DNA"/>
</dbReference>
<accession>A0A450VRY7</accession>
<dbReference type="AlphaFoldDB" id="A0A450VRY7"/>
<gene>
    <name evidence="2" type="ORF">BECKFM1743A_GA0114220_110382</name>
    <name evidence="3" type="ORF">BECKFM1743B_GA0114221_100431</name>
    <name evidence="1" type="ORF">BECKFM1743C_GA0114222_107152</name>
</gene>
<dbReference type="EMBL" id="CAADEZ010001036">
    <property type="protein sequence ID" value="VFJ77857.1"/>
    <property type="molecule type" value="Genomic_DNA"/>
</dbReference>
<protein>
    <submittedName>
        <fullName evidence="3">Uncharacterized protein</fullName>
    </submittedName>
</protein>
<organism evidence="3">
    <name type="scientific">Candidatus Kentrum sp. FM</name>
    <dbReference type="NCBI Taxonomy" id="2126340"/>
    <lineage>
        <taxon>Bacteria</taxon>
        <taxon>Pseudomonadati</taxon>
        <taxon>Pseudomonadota</taxon>
        <taxon>Gammaproteobacteria</taxon>
        <taxon>Candidatus Kentrum</taxon>
    </lineage>
</organism>